<keyword evidence="2" id="KW-0645">Protease</keyword>
<dbReference type="Gene3D" id="2.30.42.10">
    <property type="match status" value="1"/>
</dbReference>
<gene>
    <name evidence="2" type="ORF">SAMN06265376_102288</name>
</gene>
<dbReference type="InterPro" id="IPR036034">
    <property type="entry name" value="PDZ_sf"/>
</dbReference>
<dbReference type="InterPro" id="IPR021109">
    <property type="entry name" value="Peptidase_aspartic_dom_sf"/>
</dbReference>
<dbReference type="Gene3D" id="2.40.70.10">
    <property type="entry name" value="Acid Proteases"/>
    <property type="match status" value="2"/>
</dbReference>
<dbReference type="GO" id="GO:0006508">
    <property type="term" value="P:proteolysis"/>
    <property type="evidence" value="ECO:0007669"/>
    <property type="project" value="UniProtKB-KW"/>
</dbReference>
<protein>
    <submittedName>
        <fullName evidence="2">Aspartyl protease</fullName>
    </submittedName>
</protein>
<dbReference type="SUPFAM" id="SSF50630">
    <property type="entry name" value="Acid proteases"/>
    <property type="match status" value="2"/>
</dbReference>
<evidence type="ECO:0000256" key="1">
    <source>
        <dbReference type="SAM" id="SignalP"/>
    </source>
</evidence>
<evidence type="ECO:0000313" key="2">
    <source>
        <dbReference type="EMBL" id="SNR73550.1"/>
    </source>
</evidence>
<dbReference type="RefSeq" id="WP_089371049.1">
    <property type="nucleotide sequence ID" value="NZ_BMEP01000001.1"/>
</dbReference>
<keyword evidence="2" id="KW-0378">Hydrolase</keyword>
<dbReference type="SUPFAM" id="SSF50156">
    <property type="entry name" value="PDZ domain-like"/>
    <property type="match status" value="1"/>
</dbReference>
<proteinExistence type="predicted"/>
<keyword evidence="1" id="KW-0732">Signal</keyword>
<feature type="signal peptide" evidence="1">
    <location>
        <begin position="1"/>
        <end position="19"/>
    </location>
</feature>
<feature type="chain" id="PRO_5012557040" evidence="1">
    <location>
        <begin position="20"/>
        <end position="374"/>
    </location>
</feature>
<sequence>MKKAIILLFLCGFAITLQAQKPVVFQDTIPFRNDLGIITIPISFNGVEKQFAFDTGAQATVGFSWVEDNLKRTSKTTNVNSSNGSRTKMRFYKSGKIQLGSREITKHRILKANDSEIFTCYNIDGILGVDITQHFNWTIDFENKILIMSPPDFYPEEVKDMHNLDFDFTNNRPSVFMEMNGKKIKFLLDTGARDSDVNKTAYNLLSIDQYPTTAMYSGFYDVNGTLTKTYNTTVQLPELQSGSVTLSPAVDYGNQSTKIGNSLWKGKRLFMSLRNDQLYVSDATVKSDVWNYECAAVVKNGKMIVLQIKEGSEAWNLGIRQGDEVISLNGNTFTDFCEFNKYQKQLGKEGKSFEFVLKDGKRITIDKKQVFINP</sequence>
<name>A0A238YRA2_9FLAO</name>
<dbReference type="AlphaFoldDB" id="A0A238YRA2"/>
<keyword evidence="3" id="KW-1185">Reference proteome</keyword>
<evidence type="ECO:0000313" key="3">
    <source>
        <dbReference type="Proteomes" id="UP000198379"/>
    </source>
</evidence>
<dbReference type="EMBL" id="FZNY01000002">
    <property type="protein sequence ID" value="SNR73550.1"/>
    <property type="molecule type" value="Genomic_DNA"/>
</dbReference>
<organism evidence="2 3">
    <name type="scientific">Dokdonia pacifica</name>
    <dbReference type="NCBI Taxonomy" id="1627892"/>
    <lineage>
        <taxon>Bacteria</taxon>
        <taxon>Pseudomonadati</taxon>
        <taxon>Bacteroidota</taxon>
        <taxon>Flavobacteriia</taxon>
        <taxon>Flavobacteriales</taxon>
        <taxon>Flavobacteriaceae</taxon>
        <taxon>Dokdonia</taxon>
    </lineage>
</organism>
<reference evidence="2 3" key="1">
    <citation type="submission" date="2017-06" db="EMBL/GenBank/DDBJ databases">
        <authorList>
            <person name="Kim H.J."/>
            <person name="Triplett B.A."/>
        </authorList>
    </citation>
    <scope>NUCLEOTIDE SEQUENCE [LARGE SCALE GENOMIC DNA]</scope>
    <source>
        <strain evidence="2 3">DSM 25597</strain>
    </source>
</reference>
<dbReference type="Proteomes" id="UP000198379">
    <property type="component" value="Unassembled WGS sequence"/>
</dbReference>
<dbReference type="GO" id="GO:0008233">
    <property type="term" value="F:peptidase activity"/>
    <property type="evidence" value="ECO:0007669"/>
    <property type="project" value="UniProtKB-KW"/>
</dbReference>
<accession>A0A238YRA2</accession>
<dbReference type="Pfam" id="PF13650">
    <property type="entry name" value="Asp_protease_2"/>
    <property type="match status" value="1"/>
</dbReference>
<dbReference type="OrthoDB" id="5580718at2"/>